<dbReference type="SUPFAM" id="SSF49899">
    <property type="entry name" value="Concanavalin A-like lectins/glucanases"/>
    <property type="match status" value="1"/>
</dbReference>
<comment type="caution">
    <text evidence="5">The sequence shown here is derived from an EMBL/GenBank/DDBJ whole genome shotgun (WGS) entry which is preliminary data.</text>
</comment>
<dbReference type="Gene3D" id="2.60.120.200">
    <property type="match status" value="1"/>
</dbReference>
<dbReference type="InterPro" id="IPR000757">
    <property type="entry name" value="Beta-glucanase-like"/>
</dbReference>
<dbReference type="PROSITE" id="PS51762">
    <property type="entry name" value="GH16_2"/>
    <property type="match status" value="1"/>
</dbReference>
<feature type="compositionally biased region" description="Pro residues" evidence="2">
    <location>
        <begin position="125"/>
        <end position="137"/>
    </location>
</feature>
<feature type="compositionally biased region" description="Basic and acidic residues" evidence="2">
    <location>
        <begin position="142"/>
        <end position="153"/>
    </location>
</feature>
<evidence type="ECO:0000313" key="5">
    <source>
        <dbReference type="EMBL" id="GAA2121571.1"/>
    </source>
</evidence>
<evidence type="ECO:0000256" key="2">
    <source>
        <dbReference type="SAM" id="MobiDB-lite"/>
    </source>
</evidence>
<accession>A0ABN2Y5Y0</accession>
<evidence type="ECO:0000259" key="4">
    <source>
        <dbReference type="PROSITE" id="PS51762"/>
    </source>
</evidence>
<dbReference type="PANTHER" id="PTHR10963:SF55">
    <property type="entry name" value="GLYCOSIDE HYDROLASE FAMILY 16 PROTEIN"/>
    <property type="match status" value="1"/>
</dbReference>
<feature type="compositionally biased region" description="Pro residues" evidence="2">
    <location>
        <begin position="206"/>
        <end position="219"/>
    </location>
</feature>
<dbReference type="Proteomes" id="UP001500897">
    <property type="component" value="Unassembled WGS sequence"/>
</dbReference>
<dbReference type="InterPro" id="IPR013320">
    <property type="entry name" value="ConA-like_dom_sf"/>
</dbReference>
<feature type="domain" description="GH16" evidence="4">
    <location>
        <begin position="210"/>
        <end position="455"/>
    </location>
</feature>
<name>A0ABN2Y5Y0_9ACTN</name>
<feature type="transmembrane region" description="Helical" evidence="3">
    <location>
        <begin position="73"/>
        <end position="94"/>
    </location>
</feature>
<keyword evidence="3" id="KW-0812">Transmembrane</keyword>
<sequence length="455" mass="48414">MSRAVVETVRWRRPDPRPLLLAGSGWAALAATALPAANPLRVAAVAAFLLGCPGAALLRLARPALRPGEWWSTVVLAVAASAALTALTTETLYLARQFTAARVVLALAVLTTALTLPTLRRPRPRPPTGPPTGPPGGEPGDEPGRRAGREHPARRPARHSGRRPGRGRIWTAAALLTATAACGGPAVGSMQDQGASAPAPTGLPATEPPARPPAGPRPWHPVFQDDFTGRTLNPANWTTCYDWNQDGCTNAGNRESEWYRPGQVSVADGALTLTAQRRPTTGSDGKTHPWTSGMVSTGRDSWNAPPRHTFTYGYVAAAVQAPADPTGTFPAFWLLPAATRGGLPEIDVAEFINSNRYVDLNLHTTTPQGRDTVAHQRYGPADFAGGYHVLAVDWEPDGLTWYVDGTPRFQVTDPAQIPNTPMELLIDLAVGFEQAPPAGTDSAQLHVAWVGVWQH</sequence>
<comment type="similarity">
    <text evidence="1">Belongs to the glycosyl hydrolase 16 family.</text>
</comment>
<keyword evidence="6" id="KW-1185">Reference proteome</keyword>
<reference evidence="5 6" key="1">
    <citation type="journal article" date="2019" name="Int. J. Syst. Evol. Microbiol.">
        <title>The Global Catalogue of Microorganisms (GCM) 10K type strain sequencing project: providing services to taxonomists for standard genome sequencing and annotation.</title>
        <authorList>
            <consortium name="The Broad Institute Genomics Platform"/>
            <consortium name="The Broad Institute Genome Sequencing Center for Infectious Disease"/>
            <person name="Wu L."/>
            <person name="Ma J."/>
        </authorList>
    </citation>
    <scope>NUCLEOTIDE SEQUENCE [LARGE SCALE GENOMIC DNA]</scope>
    <source>
        <strain evidence="5 6">JCM 14559</strain>
    </source>
</reference>
<dbReference type="Pfam" id="PF00722">
    <property type="entry name" value="Glyco_hydro_16"/>
    <property type="match status" value="1"/>
</dbReference>
<protein>
    <recommendedName>
        <fullName evidence="4">GH16 domain-containing protein</fullName>
    </recommendedName>
</protein>
<keyword evidence="3" id="KW-1133">Transmembrane helix</keyword>
<dbReference type="CDD" id="cd08023">
    <property type="entry name" value="GH16_laminarinase_like"/>
    <property type="match status" value="1"/>
</dbReference>
<feature type="region of interest" description="Disordered" evidence="2">
    <location>
        <begin position="118"/>
        <end position="168"/>
    </location>
</feature>
<feature type="transmembrane region" description="Helical" evidence="3">
    <location>
        <begin position="43"/>
        <end position="61"/>
    </location>
</feature>
<evidence type="ECO:0000256" key="3">
    <source>
        <dbReference type="SAM" id="Phobius"/>
    </source>
</evidence>
<dbReference type="RefSeq" id="WP_344558381.1">
    <property type="nucleotide sequence ID" value="NZ_BAAANS010000079.1"/>
</dbReference>
<evidence type="ECO:0000256" key="1">
    <source>
        <dbReference type="ARBA" id="ARBA00006865"/>
    </source>
</evidence>
<gene>
    <name evidence="5" type="ORF">GCM10009759_71420</name>
</gene>
<dbReference type="EMBL" id="BAAANS010000079">
    <property type="protein sequence ID" value="GAA2121571.1"/>
    <property type="molecule type" value="Genomic_DNA"/>
</dbReference>
<evidence type="ECO:0000313" key="6">
    <source>
        <dbReference type="Proteomes" id="UP001500897"/>
    </source>
</evidence>
<dbReference type="PANTHER" id="PTHR10963">
    <property type="entry name" value="GLYCOSYL HYDROLASE-RELATED"/>
    <property type="match status" value="1"/>
</dbReference>
<feature type="compositionally biased region" description="Basic residues" evidence="2">
    <location>
        <begin position="154"/>
        <end position="166"/>
    </location>
</feature>
<proteinExistence type="inferred from homology"/>
<keyword evidence="3" id="KW-0472">Membrane</keyword>
<feature type="transmembrane region" description="Helical" evidence="3">
    <location>
        <begin position="100"/>
        <end position="119"/>
    </location>
</feature>
<feature type="region of interest" description="Disordered" evidence="2">
    <location>
        <begin position="187"/>
        <end position="227"/>
    </location>
</feature>
<organism evidence="5 6">
    <name type="scientific">Kitasatospora saccharophila</name>
    <dbReference type="NCBI Taxonomy" id="407973"/>
    <lineage>
        <taxon>Bacteria</taxon>
        <taxon>Bacillati</taxon>
        <taxon>Actinomycetota</taxon>
        <taxon>Actinomycetes</taxon>
        <taxon>Kitasatosporales</taxon>
        <taxon>Streptomycetaceae</taxon>
        <taxon>Kitasatospora</taxon>
    </lineage>
</organism>
<dbReference type="InterPro" id="IPR050546">
    <property type="entry name" value="Glycosyl_Hydrlase_16"/>
</dbReference>